<evidence type="ECO:0000256" key="10">
    <source>
        <dbReference type="ARBA" id="ARBA00047899"/>
    </source>
</evidence>
<keyword evidence="9" id="KW-0342">GTP-binding</keyword>
<evidence type="ECO:0000256" key="9">
    <source>
        <dbReference type="ARBA" id="ARBA00023134"/>
    </source>
</evidence>
<dbReference type="InterPro" id="IPR020859">
    <property type="entry name" value="ROC"/>
</dbReference>
<dbReference type="EC" id="2.7.11.1" evidence="1"/>
<dbReference type="Gene3D" id="3.80.10.10">
    <property type="entry name" value="Ribonuclease Inhibitor"/>
    <property type="match status" value="1"/>
</dbReference>
<keyword evidence="7" id="KW-0418">Kinase</keyword>
<evidence type="ECO:0000256" key="1">
    <source>
        <dbReference type="ARBA" id="ARBA00012513"/>
    </source>
</evidence>
<dbReference type="Pfam" id="PF16095">
    <property type="entry name" value="COR-A"/>
    <property type="match status" value="1"/>
</dbReference>
<keyword evidence="14" id="KW-1185">Reference proteome</keyword>
<dbReference type="Gene3D" id="1.10.10.10">
    <property type="entry name" value="Winged helix-like DNA-binding domain superfamily/Winged helix DNA-binding domain"/>
    <property type="match status" value="1"/>
</dbReference>
<dbReference type="SUPFAM" id="SSF52540">
    <property type="entry name" value="P-loop containing nucleoside triphosphate hydrolases"/>
    <property type="match status" value="1"/>
</dbReference>
<comment type="catalytic activity">
    <reaction evidence="11">
        <text>L-seryl-[protein] + ATP = O-phospho-L-seryl-[protein] + ADP + H(+)</text>
        <dbReference type="Rhea" id="RHEA:17989"/>
        <dbReference type="Rhea" id="RHEA-COMP:9863"/>
        <dbReference type="Rhea" id="RHEA-COMP:11604"/>
        <dbReference type="ChEBI" id="CHEBI:15378"/>
        <dbReference type="ChEBI" id="CHEBI:29999"/>
        <dbReference type="ChEBI" id="CHEBI:30616"/>
        <dbReference type="ChEBI" id="CHEBI:83421"/>
        <dbReference type="ChEBI" id="CHEBI:456216"/>
        <dbReference type="EC" id="2.7.11.1"/>
    </reaction>
</comment>
<proteinExistence type="predicted"/>
<protein>
    <recommendedName>
        <fullName evidence="1">non-specific serine/threonine protein kinase</fullName>
        <ecNumber evidence="1">2.7.11.1</ecNumber>
    </recommendedName>
</protein>
<evidence type="ECO:0000256" key="7">
    <source>
        <dbReference type="ARBA" id="ARBA00022777"/>
    </source>
</evidence>
<reference evidence="13 14" key="1">
    <citation type="submission" date="2020-03" db="EMBL/GenBank/DDBJ databases">
        <title>Whole genome shotgun sequence of Phytohabitans flavus NBRC 107702.</title>
        <authorList>
            <person name="Komaki H."/>
            <person name="Tamura T."/>
        </authorList>
    </citation>
    <scope>NUCLEOTIDE SEQUENCE [LARGE SCALE GENOMIC DNA]</scope>
    <source>
        <strain evidence="13 14">NBRC 107702</strain>
    </source>
</reference>
<comment type="catalytic activity">
    <reaction evidence="10">
        <text>L-threonyl-[protein] + ATP = O-phospho-L-threonyl-[protein] + ADP + H(+)</text>
        <dbReference type="Rhea" id="RHEA:46608"/>
        <dbReference type="Rhea" id="RHEA-COMP:11060"/>
        <dbReference type="Rhea" id="RHEA-COMP:11605"/>
        <dbReference type="ChEBI" id="CHEBI:15378"/>
        <dbReference type="ChEBI" id="CHEBI:30013"/>
        <dbReference type="ChEBI" id="CHEBI:30616"/>
        <dbReference type="ChEBI" id="CHEBI:61977"/>
        <dbReference type="ChEBI" id="CHEBI:456216"/>
        <dbReference type="EC" id="2.7.11.1"/>
    </reaction>
</comment>
<dbReference type="EMBL" id="AP022870">
    <property type="protein sequence ID" value="BCB78304.1"/>
    <property type="molecule type" value="Genomic_DNA"/>
</dbReference>
<dbReference type="Gene3D" id="1.10.10.2200">
    <property type="match status" value="1"/>
</dbReference>
<evidence type="ECO:0000256" key="3">
    <source>
        <dbReference type="ARBA" id="ARBA00022614"/>
    </source>
</evidence>
<dbReference type="InterPro" id="IPR027417">
    <property type="entry name" value="P-loop_NTPase"/>
</dbReference>
<evidence type="ECO:0000313" key="14">
    <source>
        <dbReference type="Proteomes" id="UP000502508"/>
    </source>
</evidence>
<dbReference type="PROSITE" id="PS51450">
    <property type="entry name" value="LRR"/>
    <property type="match status" value="3"/>
</dbReference>
<dbReference type="PRINTS" id="PR00449">
    <property type="entry name" value="RASTRNSFRMNG"/>
</dbReference>
<dbReference type="GO" id="GO:0005524">
    <property type="term" value="F:ATP binding"/>
    <property type="evidence" value="ECO:0007669"/>
    <property type="project" value="UniProtKB-KW"/>
</dbReference>
<keyword evidence="4" id="KW-0808">Transferase</keyword>
<gene>
    <name evidence="13" type="ORF">Pflav_047140</name>
</gene>
<dbReference type="PROSITE" id="PS51424">
    <property type="entry name" value="ROC"/>
    <property type="match status" value="1"/>
</dbReference>
<evidence type="ECO:0000256" key="8">
    <source>
        <dbReference type="ARBA" id="ARBA00022840"/>
    </source>
</evidence>
<dbReference type="Gene3D" id="3.40.50.300">
    <property type="entry name" value="P-loop containing nucleotide triphosphate hydrolases"/>
    <property type="match status" value="1"/>
</dbReference>
<evidence type="ECO:0000313" key="13">
    <source>
        <dbReference type="EMBL" id="BCB78304.1"/>
    </source>
</evidence>
<dbReference type="RefSeq" id="WP_173037887.1">
    <property type="nucleotide sequence ID" value="NZ_AP022870.1"/>
</dbReference>
<keyword evidence="3" id="KW-0433">Leucine-rich repeat</keyword>
<dbReference type="Pfam" id="PF08477">
    <property type="entry name" value="Roc"/>
    <property type="match status" value="1"/>
</dbReference>
<dbReference type="InterPro" id="IPR032675">
    <property type="entry name" value="LRR_dom_sf"/>
</dbReference>
<evidence type="ECO:0000256" key="6">
    <source>
        <dbReference type="ARBA" id="ARBA00022741"/>
    </source>
</evidence>
<dbReference type="InterPro" id="IPR001611">
    <property type="entry name" value="Leu-rich_rpt"/>
</dbReference>
<dbReference type="Pfam" id="PF25497">
    <property type="entry name" value="COR-B"/>
    <property type="match status" value="1"/>
</dbReference>
<evidence type="ECO:0000256" key="4">
    <source>
        <dbReference type="ARBA" id="ARBA00022679"/>
    </source>
</evidence>
<dbReference type="Proteomes" id="UP000502508">
    <property type="component" value="Chromosome"/>
</dbReference>
<feature type="domain" description="Roc" evidence="12">
    <location>
        <begin position="262"/>
        <end position="433"/>
    </location>
</feature>
<keyword evidence="2" id="KW-0723">Serine/threonine-protein kinase</keyword>
<evidence type="ECO:0000256" key="2">
    <source>
        <dbReference type="ARBA" id="ARBA00022527"/>
    </source>
</evidence>
<dbReference type="Pfam" id="PF00560">
    <property type="entry name" value="LRR_1"/>
    <property type="match status" value="1"/>
</dbReference>
<dbReference type="GO" id="GO:0005737">
    <property type="term" value="C:cytoplasm"/>
    <property type="evidence" value="ECO:0007669"/>
    <property type="project" value="TreeGrafter"/>
</dbReference>
<dbReference type="InterPro" id="IPR003591">
    <property type="entry name" value="Leu-rich_rpt_typical-subtyp"/>
</dbReference>
<keyword evidence="8" id="KW-0067">ATP-binding</keyword>
<name>A0A6F8XWS8_9ACTN</name>
<dbReference type="InterPro" id="IPR050216">
    <property type="entry name" value="LRR_domain-containing"/>
</dbReference>
<dbReference type="GO" id="GO:0004674">
    <property type="term" value="F:protein serine/threonine kinase activity"/>
    <property type="evidence" value="ECO:0007669"/>
    <property type="project" value="UniProtKB-KW"/>
</dbReference>
<evidence type="ECO:0000259" key="12">
    <source>
        <dbReference type="PROSITE" id="PS51424"/>
    </source>
</evidence>
<dbReference type="PANTHER" id="PTHR48051">
    <property type="match status" value="1"/>
</dbReference>
<dbReference type="SMART" id="SM00364">
    <property type="entry name" value="LRR_BAC"/>
    <property type="match status" value="6"/>
</dbReference>
<keyword evidence="5" id="KW-0677">Repeat</keyword>
<dbReference type="SMART" id="SM00369">
    <property type="entry name" value="LRR_TYP"/>
    <property type="match status" value="8"/>
</dbReference>
<keyword evidence="6" id="KW-0547">Nucleotide-binding</keyword>
<dbReference type="InterPro" id="IPR032171">
    <property type="entry name" value="COR-A"/>
</dbReference>
<reference evidence="13 14" key="2">
    <citation type="submission" date="2020-03" db="EMBL/GenBank/DDBJ databases">
        <authorList>
            <person name="Ichikawa N."/>
            <person name="Kimura A."/>
            <person name="Kitahashi Y."/>
            <person name="Uohara A."/>
        </authorList>
    </citation>
    <scope>NUCLEOTIDE SEQUENCE [LARGE SCALE GENOMIC DNA]</scope>
    <source>
        <strain evidence="13 14">NBRC 107702</strain>
    </source>
</reference>
<accession>A0A6F8XWS8</accession>
<dbReference type="AlphaFoldDB" id="A0A6F8XWS8"/>
<dbReference type="InterPro" id="IPR057263">
    <property type="entry name" value="COR-B"/>
</dbReference>
<evidence type="ECO:0000256" key="11">
    <source>
        <dbReference type="ARBA" id="ARBA00048679"/>
    </source>
</evidence>
<sequence length="981" mass="111005">MANLERVHLTPEQMSTAVATGRLDLTRKNLTTLPDEIFELPNLTELILYDNRLTALPPRIAELKTLRKLVVQGNRLRQIPPEIDELADLTMLALGDNRITSLPAELWRLGKLQDLLLSDNQLTEVPREIEHLTVLSRLDLSYNEILTLPRELGRLGNLQILDLTGNQIASVPPELGRLTNLLRLNLGSNRLTHLPTEVGQLANLREFDLRGNLITTLPAGLAHTLRRGMRVNLRGNPLQEPLPELLARSTDAVATYLESLETATAQYEAKMILIGEGNVGKTSLAAALDDAPFVANRPTTHGIEVRSLVATHPRAGTPMTLHTWDFGGQEVYRATHPFFFSRRALYLVVWKPREGQEQNDVEGWLRRIKIRVDTEARVLVVATHCDERRPELDYPHLAQLFGEILHGRFSVDNASGSGVATLRTAVAEQAANLPHMGQLLSSRWITARDEILAHAGKQLQIPYEKFVEVCLRHQMTEEEAATLAGLLHDLGQIIYYGDDDGLRELVVLNPEWLTKAIGYVIEDEATVDAQGVLDHGRLREIWRKRPDWPAYTREFHPYFLRLMEKFDISYRLEAPGHRSLVAQLVPFERPELEWDLRTPVQPGQRALTLVCETSEPALGLMAWLTVRHHRASVGRHWRSGLFLRHQVPAYDSEALVELVTDRQLVVQVRAPSPDLFFNVIRDSVEDLLTHRWPGMTYRLYIPCPTSSVGGKVCPERFSLKGLLRLREHGHATRTCEGCVITYDIWYLLTGFALPSHPLKSDLDRLSGEIREVGQGVDELRRYAADIANAVRLMLKAIAVEVDDCPRLFTLTDVSTGVLRRRHHRVTLWCEHPGRWHAVPEAVYEVRKPQRWLVEIAPYANLVLKALRLAFPIASRVAGLVLSEERFKESERELQLMEAIIDRLPSDVLSSGWEIETPEVSTKLTLAEGQALRALRQFLREQDPARAYGSLRRVMAESGDFLWVCPQHYAEYDPGLPTIPGA</sequence>
<dbReference type="PANTHER" id="PTHR48051:SF1">
    <property type="entry name" value="RAS SUPPRESSOR PROTEIN 1"/>
    <property type="match status" value="1"/>
</dbReference>
<dbReference type="KEGG" id="pfla:Pflav_047140"/>
<dbReference type="SUPFAM" id="SSF52058">
    <property type="entry name" value="L domain-like"/>
    <property type="match status" value="1"/>
</dbReference>
<dbReference type="SMART" id="SM00175">
    <property type="entry name" value="RAB"/>
    <property type="match status" value="1"/>
</dbReference>
<organism evidence="13 14">
    <name type="scientific">Phytohabitans flavus</name>
    <dbReference type="NCBI Taxonomy" id="1076124"/>
    <lineage>
        <taxon>Bacteria</taxon>
        <taxon>Bacillati</taxon>
        <taxon>Actinomycetota</taxon>
        <taxon>Actinomycetes</taxon>
        <taxon>Micromonosporales</taxon>
        <taxon>Micromonosporaceae</taxon>
    </lineage>
</organism>
<dbReference type="Pfam" id="PF13855">
    <property type="entry name" value="LRR_8"/>
    <property type="match status" value="1"/>
</dbReference>
<evidence type="ECO:0000256" key="5">
    <source>
        <dbReference type="ARBA" id="ARBA00022737"/>
    </source>
</evidence>
<dbReference type="InterPro" id="IPR036388">
    <property type="entry name" value="WH-like_DNA-bd_sf"/>
</dbReference>